<accession>H8H3Z1</accession>
<feature type="compositionally biased region" description="Low complexity" evidence="1">
    <location>
        <begin position="1"/>
        <end position="10"/>
    </location>
</feature>
<feature type="region of interest" description="Disordered" evidence="1">
    <location>
        <begin position="271"/>
        <end position="301"/>
    </location>
</feature>
<proteinExistence type="predicted"/>
<organism evidence="2 3">
    <name type="scientific">Deinococcus gobiensis (strain DSM 21396 / JCM 16679 / CGMCC 1.7299 / I-0)</name>
    <dbReference type="NCBI Taxonomy" id="745776"/>
    <lineage>
        <taxon>Bacteria</taxon>
        <taxon>Thermotogati</taxon>
        <taxon>Deinococcota</taxon>
        <taxon>Deinococci</taxon>
        <taxon>Deinococcales</taxon>
        <taxon>Deinococcaceae</taxon>
        <taxon>Deinococcus</taxon>
    </lineage>
</organism>
<evidence type="ECO:0000256" key="1">
    <source>
        <dbReference type="SAM" id="MobiDB-lite"/>
    </source>
</evidence>
<dbReference type="Gene3D" id="1.10.10.10">
    <property type="entry name" value="Winged helix-like DNA-binding domain superfamily/Winged helix DNA-binding domain"/>
    <property type="match status" value="1"/>
</dbReference>
<dbReference type="InterPro" id="IPR036390">
    <property type="entry name" value="WH_DNA-bd_sf"/>
</dbReference>
<dbReference type="InterPro" id="IPR036388">
    <property type="entry name" value="WH-like_DNA-bd_sf"/>
</dbReference>
<feature type="region of interest" description="Disordered" evidence="1">
    <location>
        <begin position="1"/>
        <end position="46"/>
    </location>
</feature>
<gene>
    <name evidence="2" type="ordered locus">DGo_PF0015</name>
</gene>
<sequence>MVSAGGSSSFPGPPRSGVHEHASGFPSKSRTTPRRQPGAVPWWCGEKSSGRPLLPGHPGNCSDDHAHQNCPPDAPSRKHVFWLAHKGGTSHTVFFLGFHLSVASHDDQNSPSSQPFLEYGFWLAHQKSEATGGHPRHNSRQPADQNPDAWSWLSCRGVWCAHQKSRGKQTRSGTASPPPGGKVTTRIGTVLPGQLPHLLLRQACALGLTGRQLLERAIRRHGVSPRTPTTHTKALSRLVWQGLLRIVGHLGKRRLYALTAEGEERLEELDADWAQASRGQPRPAQPRRRSTAQPAGAPHWPCHKPVYTAKTALYTWFLLPRHSLYGLTMHATKHVPTRNPLTLEICI</sequence>
<dbReference type="KEGG" id="dgo:DGo_PF0015"/>
<reference evidence="2 3" key="1">
    <citation type="journal article" date="2012" name="PLoS ONE">
        <title>Genome sequence and transcriptome analysis of the radioresistant bacterium Deinococcus gobiensis: insights into the extreme environmental adaptations.</title>
        <authorList>
            <person name="Yuan M."/>
            <person name="Chen M."/>
            <person name="Zhang W."/>
            <person name="Lu W."/>
            <person name="Wang J."/>
            <person name="Yang M."/>
            <person name="Zhao P."/>
            <person name="Tang R."/>
            <person name="Li X."/>
            <person name="Hao Y."/>
            <person name="Zhou Z."/>
            <person name="Zhan Y."/>
            <person name="Yu H."/>
            <person name="Teng C."/>
            <person name="Yan Y."/>
            <person name="Ping S."/>
            <person name="Wang Y."/>
            <person name="Lin M."/>
        </authorList>
    </citation>
    <scope>NUCLEOTIDE SEQUENCE [LARGE SCALE GENOMIC DNA]</scope>
    <source>
        <strain evidence="3">DSM 21396 / JCM 16679 / CGMCC 1.7299 / I-0</strain>
        <plasmid evidence="2">P6</plasmid>
    </source>
</reference>
<dbReference type="Proteomes" id="UP000007575">
    <property type="component" value="Plasmid P6"/>
</dbReference>
<dbReference type="SUPFAM" id="SSF46785">
    <property type="entry name" value="Winged helix' DNA-binding domain"/>
    <property type="match status" value="1"/>
</dbReference>
<keyword evidence="3" id="KW-1185">Reference proteome</keyword>
<name>H8H3Z1_DEIGI</name>
<dbReference type="EMBL" id="CP002197">
    <property type="protein sequence ID" value="AFD28238.1"/>
    <property type="molecule type" value="Genomic_DNA"/>
</dbReference>
<evidence type="ECO:0000313" key="2">
    <source>
        <dbReference type="EMBL" id="AFD28238.1"/>
    </source>
</evidence>
<evidence type="ECO:0000313" key="3">
    <source>
        <dbReference type="Proteomes" id="UP000007575"/>
    </source>
</evidence>
<dbReference type="AlphaFoldDB" id="H8H3Z1"/>
<protein>
    <submittedName>
        <fullName evidence="2">Uncharacterized protein</fullName>
    </submittedName>
</protein>
<geneLocation type="plasmid" evidence="2 3">
    <name>P6</name>
</geneLocation>
<keyword evidence="2" id="KW-0614">Plasmid</keyword>
<dbReference type="HOGENOM" id="CLU_798583_0_0_0"/>